<dbReference type="PANTHER" id="PTHR30328">
    <property type="entry name" value="TRANSCRIPTIONAL REPRESSOR"/>
    <property type="match status" value="1"/>
</dbReference>
<protein>
    <submittedName>
        <fullName evidence="4">TetR family transcriptional regulator</fullName>
    </submittedName>
</protein>
<dbReference type="RefSeq" id="WP_253868870.1">
    <property type="nucleotide sequence ID" value="NZ_BAABHM010000035.1"/>
</dbReference>
<keyword evidence="5" id="KW-1185">Reference proteome</keyword>
<dbReference type="Proteomes" id="UP001500843">
    <property type="component" value="Unassembled WGS sequence"/>
</dbReference>
<proteinExistence type="predicted"/>
<gene>
    <name evidence="4" type="ORF">GCM10023198_53070</name>
</gene>
<dbReference type="Pfam" id="PF17926">
    <property type="entry name" value="TetR_C_21"/>
    <property type="match status" value="1"/>
</dbReference>
<dbReference type="EMBL" id="BAABHM010000035">
    <property type="protein sequence ID" value="GAA4722012.1"/>
    <property type="molecule type" value="Genomic_DNA"/>
</dbReference>
<dbReference type="InterPro" id="IPR041467">
    <property type="entry name" value="Sco4008_C"/>
</dbReference>
<organism evidence="4 5">
    <name type="scientific">Promicromonospora umidemergens</name>
    <dbReference type="NCBI Taxonomy" id="629679"/>
    <lineage>
        <taxon>Bacteria</taxon>
        <taxon>Bacillati</taxon>
        <taxon>Actinomycetota</taxon>
        <taxon>Actinomycetes</taxon>
        <taxon>Micrococcales</taxon>
        <taxon>Promicromonosporaceae</taxon>
        <taxon>Promicromonospora</taxon>
    </lineage>
</organism>
<evidence type="ECO:0000313" key="4">
    <source>
        <dbReference type="EMBL" id="GAA4722012.1"/>
    </source>
</evidence>
<keyword evidence="1 2" id="KW-0238">DNA-binding</keyword>
<accession>A0ABP8Y7T9</accession>
<comment type="caution">
    <text evidence="4">The sequence shown here is derived from an EMBL/GenBank/DDBJ whole genome shotgun (WGS) entry which is preliminary data.</text>
</comment>
<reference evidence="5" key="1">
    <citation type="journal article" date="2019" name="Int. J. Syst. Evol. Microbiol.">
        <title>The Global Catalogue of Microorganisms (GCM) 10K type strain sequencing project: providing services to taxonomists for standard genome sequencing and annotation.</title>
        <authorList>
            <consortium name="The Broad Institute Genomics Platform"/>
            <consortium name="The Broad Institute Genome Sequencing Center for Infectious Disease"/>
            <person name="Wu L."/>
            <person name="Ma J."/>
        </authorList>
    </citation>
    <scope>NUCLEOTIDE SEQUENCE [LARGE SCALE GENOMIC DNA]</scope>
    <source>
        <strain evidence="5">JCM 17975</strain>
    </source>
</reference>
<dbReference type="SUPFAM" id="SSF46689">
    <property type="entry name" value="Homeodomain-like"/>
    <property type="match status" value="1"/>
</dbReference>
<evidence type="ECO:0000313" key="5">
    <source>
        <dbReference type="Proteomes" id="UP001500843"/>
    </source>
</evidence>
<evidence type="ECO:0000259" key="3">
    <source>
        <dbReference type="PROSITE" id="PS50977"/>
    </source>
</evidence>
<dbReference type="PANTHER" id="PTHR30328:SF54">
    <property type="entry name" value="HTH-TYPE TRANSCRIPTIONAL REPRESSOR SCO4008"/>
    <property type="match status" value="1"/>
</dbReference>
<evidence type="ECO:0000256" key="2">
    <source>
        <dbReference type="PROSITE-ProRule" id="PRU00335"/>
    </source>
</evidence>
<dbReference type="SUPFAM" id="SSF48498">
    <property type="entry name" value="Tetracyclin repressor-like, C-terminal domain"/>
    <property type="match status" value="1"/>
</dbReference>
<feature type="domain" description="HTH tetR-type" evidence="3">
    <location>
        <begin position="12"/>
        <end position="72"/>
    </location>
</feature>
<dbReference type="InterPro" id="IPR050109">
    <property type="entry name" value="HTH-type_TetR-like_transc_reg"/>
</dbReference>
<dbReference type="InterPro" id="IPR001647">
    <property type="entry name" value="HTH_TetR"/>
</dbReference>
<dbReference type="Pfam" id="PF00440">
    <property type="entry name" value="TetR_N"/>
    <property type="match status" value="1"/>
</dbReference>
<dbReference type="InterPro" id="IPR009057">
    <property type="entry name" value="Homeodomain-like_sf"/>
</dbReference>
<feature type="DNA-binding region" description="H-T-H motif" evidence="2">
    <location>
        <begin position="35"/>
        <end position="54"/>
    </location>
</feature>
<sequence length="196" mass="21795">MADRKPLTARGAATWDRILDAATAEFAQHGFSGARIERITSTARTNKAQLYGYFGTKDELFDAVLAASFRQIIDLATIDANDLPGWAVRLYDEYLAHPDIIRLATWSRLERSPRGHLVAEAERQDREKLAAIAGAQQAGAVVPGDPFDVMAMVISMSMAWSPVSNVYAAHSDEDPAEHRRRREFLREAVRRAVTPD</sequence>
<name>A0ABP8Y7T9_9MICO</name>
<dbReference type="Gene3D" id="1.10.357.10">
    <property type="entry name" value="Tetracycline Repressor, domain 2"/>
    <property type="match status" value="1"/>
</dbReference>
<dbReference type="PROSITE" id="PS50977">
    <property type="entry name" value="HTH_TETR_2"/>
    <property type="match status" value="1"/>
</dbReference>
<dbReference type="InterPro" id="IPR036271">
    <property type="entry name" value="Tet_transcr_reg_TetR-rel_C_sf"/>
</dbReference>
<evidence type="ECO:0000256" key="1">
    <source>
        <dbReference type="ARBA" id="ARBA00023125"/>
    </source>
</evidence>
<dbReference type="PRINTS" id="PR00455">
    <property type="entry name" value="HTHTETR"/>
</dbReference>